<comment type="caution">
    <text evidence="1">The sequence shown here is derived from an EMBL/GenBank/DDBJ whole genome shotgun (WGS) entry which is preliminary data.</text>
</comment>
<evidence type="ECO:0000313" key="2">
    <source>
        <dbReference type="Proteomes" id="UP000027153"/>
    </source>
</evidence>
<dbReference type="EMBL" id="JMIY01000002">
    <property type="protein sequence ID" value="KCZ72830.1"/>
    <property type="molecule type" value="Genomic_DNA"/>
</dbReference>
<reference evidence="1 2" key="1">
    <citation type="journal article" date="2013" name="Nature">
        <title>Anaerobic oxidation of methane coupled to nitrate reduction in a novel archaeal lineage.</title>
        <authorList>
            <person name="Haroon M.F."/>
            <person name="Hu S."/>
            <person name="Shi Y."/>
            <person name="Imelfort M."/>
            <person name="Keller J."/>
            <person name="Hugenholtz P."/>
            <person name="Yuan Z."/>
            <person name="Tyson G.W."/>
        </authorList>
    </citation>
    <scope>NUCLEOTIDE SEQUENCE [LARGE SCALE GENOMIC DNA]</scope>
    <source>
        <strain evidence="1 2">ANME-2d</strain>
    </source>
</reference>
<dbReference type="InterPro" id="IPR007152">
    <property type="entry name" value="DUF354"/>
</dbReference>
<proteinExistence type="predicted"/>
<dbReference type="Proteomes" id="UP000027153">
    <property type="component" value="Unassembled WGS sequence"/>
</dbReference>
<keyword evidence="2" id="KW-1185">Reference proteome</keyword>
<accession>A0A062VC10</accession>
<dbReference type="PIRSF" id="PIRSF005357">
    <property type="entry name" value="UCP005357"/>
    <property type="match status" value="1"/>
</dbReference>
<dbReference type="OrthoDB" id="185087at2157"/>
<protein>
    <recommendedName>
        <fullName evidence="3">DUF354 domain-containing protein</fullName>
    </recommendedName>
</protein>
<gene>
    <name evidence="1" type="ORF">ANME2D_01265</name>
</gene>
<evidence type="ECO:0008006" key="3">
    <source>
        <dbReference type="Google" id="ProtNLM"/>
    </source>
</evidence>
<dbReference type="SUPFAM" id="SSF53756">
    <property type="entry name" value="UDP-Glycosyltransferase/glycogen phosphorylase"/>
    <property type="match status" value="1"/>
</dbReference>
<evidence type="ECO:0000313" key="1">
    <source>
        <dbReference type="EMBL" id="KCZ72830.1"/>
    </source>
</evidence>
<organism evidence="1 2">
    <name type="scientific">Candidatus Methanoperedens nitratireducens</name>
    <dbReference type="NCBI Taxonomy" id="1392998"/>
    <lineage>
        <taxon>Archaea</taxon>
        <taxon>Methanobacteriati</taxon>
        <taxon>Methanobacteriota</taxon>
        <taxon>Stenosarchaea group</taxon>
        <taxon>Methanomicrobia</taxon>
        <taxon>Methanosarcinales</taxon>
        <taxon>ANME-2 cluster</taxon>
        <taxon>Candidatus Methanoperedentaceae</taxon>
        <taxon>Candidatus Methanoperedens</taxon>
    </lineage>
</organism>
<dbReference type="Pfam" id="PF04007">
    <property type="entry name" value="DUF354"/>
    <property type="match status" value="1"/>
</dbReference>
<dbReference type="PANTHER" id="PTHR39662">
    <property type="entry name" value="DUF354 DOMAIN-CONTAINING PROTEIN-RELATED"/>
    <property type="match status" value="1"/>
</dbReference>
<dbReference type="Gene3D" id="3.40.50.2000">
    <property type="entry name" value="Glycogen Phosphorylase B"/>
    <property type="match status" value="1"/>
</dbReference>
<sequence>MVVRVELIVRVELVVRVVIDIGHPAHVHFFRNTIRNLENRGHDVKITARNKEVALMLLSLYRLEYTNIGENYDSILKKALGMPVIDYKLYKTIKSFKPQLLIGVHNPYAAQVAKLTGAKSLIFTDTENVKIASALTYPFASTICTPACFREILDSDKHVKYNGYKEIAYLHPAYFKPDVSVLDSLGISKNEKFTIMRLISWRANHDIGLKGIKKEEEFIRELEKSGRVIVSSERALDKKLERFALKIPPEKLHSLLAFAQLYIGEGGTTAVEAAMLGTPAIHIEADSKGRATGESSGNFLELRDKYDLLYFYPDTASALKRAGEILEDKNSKPEWGRKRERLLKDKIDVTAWMTDFIEGYPGSFYEYRRGSVQQNF</sequence>
<dbReference type="PANTHER" id="PTHR39662:SF1">
    <property type="entry name" value="DUF354 DOMAIN-CONTAINING PROTEIN"/>
    <property type="match status" value="1"/>
</dbReference>
<dbReference type="AlphaFoldDB" id="A0A062VC10"/>
<dbReference type="PATRIC" id="fig|1392998.3.peg.847"/>
<name>A0A062VC10_9EURY</name>
<dbReference type="RefSeq" id="WP_081810163.1">
    <property type="nucleotide sequence ID" value="NZ_JMIY01000002.1"/>
</dbReference>